<sequence>MIIKHRKTPAFFPQYESLLRRLQTNHPMYQRIEEQFSQYKAGFAGEKSVDYPLSFLSASTYHIFHQVRLHSQDHYFEVDTLLLCQQFALVLEIKNYKGALRFDVDRAVLHKTTPEKEEVFDCPILQAERQAIRFKLWLAEQSVTNLPVYHHVLLAHKESTVLNDESLPHVSRVEHATRVVDQIHAHTPNDAITTAVMKRIGRSILQRSVPKHEYVLQKFMIRADELIHGVHCTSCNSFAVLRVSGKWTCMDCSFASKQMHLATIADFKNLFGMHFATRALKQWMGIESTQLALRLVGRLAIKSSGSTQKARYTFKT</sequence>
<dbReference type="EMBL" id="CP041372">
    <property type="protein sequence ID" value="QKS72638.1"/>
    <property type="molecule type" value="Genomic_DNA"/>
</dbReference>
<protein>
    <submittedName>
        <fullName evidence="2">NERD domain-containing protein</fullName>
    </submittedName>
</protein>
<dbReference type="KEGG" id="psua:FLK61_39170"/>
<evidence type="ECO:0000313" key="2">
    <source>
        <dbReference type="EMBL" id="QKS72638.1"/>
    </source>
</evidence>
<dbReference type="PROSITE" id="PS50965">
    <property type="entry name" value="NERD"/>
    <property type="match status" value="1"/>
</dbReference>
<evidence type="ECO:0000313" key="3">
    <source>
        <dbReference type="Proteomes" id="UP000318138"/>
    </source>
</evidence>
<dbReference type="Pfam" id="PF08378">
    <property type="entry name" value="NERD"/>
    <property type="match status" value="1"/>
</dbReference>
<keyword evidence="3" id="KW-1185">Reference proteome</keyword>
<feature type="domain" description="NERD" evidence="1">
    <location>
        <begin position="41"/>
        <end position="157"/>
    </location>
</feature>
<dbReference type="AlphaFoldDB" id="A0A859FIF8"/>
<dbReference type="RefSeq" id="WP_176010609.1">
    <property type="nucleotide sequence ID" value="NZ_CP041372.2"/>
</dbReference>
<name>A0A859FIF8_9BACI</name>
<gene>
    <name evidence="2" type="ORF">FLK61_39170</name>
</gene>
<accession>A0A859FIF8</accession>
<dbReference type="Proteomes" id="UP000318138">
    <property type="component" value="Chromosome"/>
</dbReference>
<reference evidence="3" key="1">
    <citation type="submission" date="2019-07" db="EMBL/GenBank/DDBJ databases">
        <title>Bacillus alkalisoli sp. nov. isolated from saline soil.</title>
        <authorList>
            <person name="Sun J.-Q."/>
            <person name="Xu L."/>
        </authorList>
    </citation>
    <scope>NUCLEOTIDE SEQUENCE [LARGE SCALE GENOMIC DNA]</scope>
    <source>
        <strain evidence="3">M4U3P1</strain>
    </source>
</reference>
<organism evidence="2 3">
    <name type="scientific">Paenalkalicoccus suaedae</name>
    <dbReference type="NCBI Taxonomy" id="2592382"/>
    <lineage>
        <taxon>Bacteria</taxon>
        <taxon>Bacillati</taxon>
        <taxon>Bacillota</taxon>
        <taxon>Bacilli</taxon>
        <taxon>Bacillales</taxon>
        <taxon>Bacillaceae</taxon>
        <taxon>Paenalkalicoccus</taxon>
    </lineage>
</organism>
<evidence type="ECO:0000259" key="1">
    <source>
        <dbReference type="PROSITE" id="PS50965"/>
    </source>
</evidence>
<proteinExistence type="predicted"/>
<dbReference type="InterPro" id="IPR011528">
    <property type="entry name" value="NERD"/>
</dbReference>